<feature type="short sequence motif" description="GXSXG" evidence="4">
    <location>
        <begin position="115"/>
        <end position="119"/>
    </location>
</feature>
<dbReference type="InterPro" id="IPR016035">
    <property type="entry name" value="Acyl_Trfase/lysoPLipase"/>
</dbReference>
<proteinExistence type="predicted"/>
<dbReference type="PANTHER" id="PTHR14226">
    <property type="entry name" value="NEUROPATHY TARGET ESTERASE/SWISS CHEESE D.MELANOGASTER"/>
    <property type="match status" value="1"/>
</dbReference>
<dbReference type="PROSITE" id="PS51635">
    <property type="entry name" value="PNPLA"/>
    <property type="match status" value="1"/>
</dbReference>
<evidence type="ECO:0000256" key="1">
    <source>
        <dbReference type="ARBA" id="ARBA00022801"/>
    </source>
</evidence>
<feature type="domain" description="PNPLA" evidence="6">
    <location>
        <begin position="84"/>
        <end position="298"/>
    </location>
</feature>
<evidence type="ECO:0000313" key="7">
    <source>
        <dbReference type="EMBL" id="SNR82378.1"/>
    </source>
</evidence>
<reference evidence="7 8" key="1">
    <citation type="submission" date="2017-06" db="EMBL/GenBank/DDBJ databases">
        <authorList>
            <person name="Kim H.J."/>
            <person name="Triplett B.A."/>
        </authorList>
    </citation>
    <scope>NUCLEOTIDE SEQUENCE [LARGE SCALE GENOMIC DNA]</scope>
    <source>
        <strain evidence="7 8">CGMCC 4.1858</strain>
    </source>
</reference>
<name>A0A238ZH87_9ACTN</name>
<protein>
    <submittedName>
        <fullName evidence="7">NTE family protein</fullName>
    </submittedName>
</protein>
<feature type="active site" description="Proton acceptor" evidence="4">
    <location>
        <position position="284"/>
    </location>
</feature>
<dbReference type="Gene3D" id="3.40.1090.10">
    <property type="entry name" value="Cytosolic phospholipase A2 catalytic domain"/>
    <property type="match status" value="2"/>
</dbReference>
<dbReference type="AlphaFoldDB" id="A0A238ZH87"/>
<dbReference type="RefSeq" id="WP_089221699.1">
    <property type="nucleotide sequence ID" value="NZ_FZOF01000001.1"/>
</dbReference>
<dbReference type="EMBL" id="FZOF01000001">
    <property type="protein sequence ID" value="SNR82378.1"/>
    <property type="molecule type" value="Genomic_DNA"/>
</dbReference>
<evidence type="ECO:0000256" key="4">
    <source>
        <dbReference type="PROSITE-ProRule" id="PRU01161"/>
    </source>
</evidence>
<dbReference type="OrthoDB" id="3539525at2"/>
<dbReference type="Proteomes" id="UP000198280">
    <property type="component" value="Unassembled WGS sequence"/>
</dbReference>
<keyword evidence="3 4" id="KW-0443">Lipid metabolism</keyword>
<keyword evidence="8" id="KW-1185">Reference proteome</keyword>
<dbReference type="SUPFAM" id="SSF52151">
    <property type="entry name" value="FabD/lysophospholipase-like"/>
    <property type="match status" value="1"/>
</dbReference>
<evidence type="ECO:0000256" key="3">
    <source>
        <dbReference type="ARBA" id="ARBA00023098"/>
    </source>
</evidence>
<dbReference type="InterPro" id="IPR002641">
    <property type="entry name" value="PNPLA_dom"/>
</dbReference>
<feature type="region of interest" description="Disordered" evidence="5">
    <location>
        <begin position="1"/>
        <end position="69"/>
    </location>
</feature>
<evidence type="ECO:0000256" key="2">
    <source>
        <dbReference type="ARBA" id="ARBA00022963"/>
    </source>
</evidence>
<evidence type="ECO:0000256" key="5">
    <source>
        <dbReference type="SAM" id="MobiDB-lite"/>
    </source>
</evidence>
<comment type="caution">
    <text evidence="4">Lacks conserved residue(s) required for the propagation of feature annotation.</text>
</comment>
<feature type="active site" description="Nucleophile" evidence="4">
    <location>
        <position position="117"/>
    </location>
</feature>
<keyword evidence="2 4" id="KW-0442">Lipid degradation</keyword>
<gene>
    <name evidence="7" type="ORF">SAMN05216252_101259</name>
</gene>
<keyword evidence="1 4" id="KW-0378">Hydrolase</keyword>
<evidence type="ECO:0000259" key="6">
    <source>
        <dbReference type="PROSITE" id="PS51635"/>
    </source>
</evidence>
<feature type="compositionally biased region" description="Basic and acidic residues" evidence="5">
    <location>
        <begin position="32"/>
        <end position="41"/>
    </location>
</feature>
<organism evidence="7 8">
    <name type="scientific">Actinacidiphila glaucinigra</name>
    <dbReference type="NCBI Taxonomy" id="235986"/>
    <lineage>
        <taxon>Bacteria</taxon>
        <taxon>Bacillati</taxon>
        <taxon>Actinomycetota</taxon>
        <taxon>Actinomycetes</taxon>
        <taxon>Kitasatosporales</taxon>
        <taxon>Streptomycetaceae</taxon>
        <taxon>Actinacidiphila</taxon>
    </lineage>
</organism>
<dbReference type="GO" id="GO:0016042">
    <property type="term" value="P:lipid catabolic process"/>
    <property type="evidence" value="ECO:0007669"/>
    <property type="project" value="UniProtKB-UniRule"/>
</dbReference>
<dbReference type="InterPro" id="IPR050301">
    <property type="entry name" value="NTE"/>
</dbReference>
<feature type="compositionally biased region" description="Gly residues" evidence="5">
    <location>
        <begin position="12"/>
        <end position="30"/>
    </location>
</feature>
<dbReference type="PANTHER" id="PTHR14226:SF57">
    <property type="entry name" value="BLR7027 PROTEIN"/>
    <property type="match status" value="1"/>
</dbReference>
<accession>A0A238ZH87</accession>
<dbReference type="Pfam" id="PF01734">
    <property type="entry name" value="Patatin"/>
    <property type="match status" value="1"/>
</dbReference>
<dbReference type="GO" id="GO:0016787">
    <property type="term" value="F:hydrolase activity"/>
    <property type="evidence" value="ECO:0007669"/>
    <property type="project" value="UniProtKB-UniRule"/>
</dbReference>
<sequence>MPEHQGEVRGAGAVGPAGPGPGIGPHGGSGPRPDRFGDLRRRAAGIGSAPLPQYGTAADPGTGAVPAPDRWETAQGTASHRFGLVLAGGAAKGAYQVGAVECLAHHGARITAIAGTSIGALNGVALAGAPNLREGAARLADLWRDFTSRMGDAPFGGRAAADGAVSESLLQRFGNLAPRVARLLGAHGDLERLADRAIDAAALRHPAAVTMRVAAYPVLAPHPLPHLRAGQMAAEWLAGLLGSRSRILHLNGLEHAQIKEAVLGSAALPFLFAPRQVAGEYYRDGMLGRDNTPIRALADLDRCDIVVVVQLAPGETVRQIEHPGLTLLRVRPSRPLTPEGTLGTPSGLLDFSPAAFERLRARGYEDTERLLARTAGLLGAAHEVRAAEEFMADAVQRVVDKGRRLRGGP</sequence>
<evidence type="ECO:0000313" key="8">
    <source>
        <dbReference type="Proteomes" id="UP000198280"/>
    </source>
</evidence>